<dbReference type="AlphaFoldDB" id="M0HP95"/>
<evidence type="ECO:0000313" key="2">
    <source>
        <dbReference type="EMBL" id="ELZ84929.1"/>
    </source>
</evidence>
<feature type="transmembrane region" description="Helical" evidence="1">
    <location>
        <begin position="62"/>
        <end position="81"/>
    </location>
</feature>
<evidence type="ECO:0000256" key="1">
    <source>
        <dbReference type="SAM" id="Phobius"/>
    </source>
</evidence>
<keyword evidence="1" id="KW-1133">Transmembrane helix</keyword>
<dbReference type="Proteomes" id="UP000011571">
    <property type="component" value="Unassembled WGS sequence"/>
</dbReference>
<organism evidence="2 3">
    <name type="scientific">Haloferax gibbonsii (strain ATCC 33959 / DSM 4427 / JCM 8863 / NBRC 102184 / NCIMB 2188 / Ma 2.38)</name>
    <dbReference type="NCBI Taxonomy" id="1227459"/>
    <lineage>
        <taxon>Archaea</taxon>
        <taxon>Methanobacteriati</taxon>
        <taxon>Methanobacteriota</taxon>
        <taxon>Stenosarchaea group</taxon>
        <taxon>Halobacteria</taxon>
        <taxon>Halobacteriales</taxon>
        <taxon>Haloferacaceae</taxon>
        <taxon>Haloferax</taxon>
    </lineage>
</organism>
<gene>
    <name evidence="2" type="ORF">C454_02835</name>
</gene>
<feature type="transmembrane region" description="Helical" evidence="1">
    <location>
        <begin position="12"/>
        <end position="31"/>
    </location>
</feature>
<reference evidence="2 3" key="1">
    <citation type="journal article" date="2014" name="PLoS Genet.">
        <title>Phylogenetically driven sequencing of extremely halophilic archaea reveals strategies for static and dynamic osmo-response.</title>
        <authorList>
            <person name="Becker E.A."/>
            <person name="Seitzer P.M."/>
            <person name="Tritt A."/>
            <person name="Larsen D."/>
            <person name="Krusor M."/>
            <person name="Yao A.I."/>
            <person name="Wu D."/>
            <person name="Madern D."/>
            <person name="Eisen J.A."/>
            <person name="Darling A.E."/>
            <person name="Facciotti M.T."/>
        </authorList>
    </citation>
    <scope>NUCLEOTIDE SEQUENCE [LARGE SCALE GENOMIC DNA]</scope>
    <source>
        <strain evidence="3">ATCC 33959 / DSM 4427 / JCM 8863 / NBRC 102184 / NCIMB 2188 / Ma 2.38</strain>
    </source>
</reference>
<keyword evidence="3" id="KW-1185">Reference proteome</keyword>
<dbReference type="EMBL" id="AOLJ01000007">
    <property type="protein sequence ID" value="ELZ84929.1"/>
    <property type="molecule type" value="Genomic_DNA"/>
</dbReference>
<dbReference type="PATRIC" id="fig|1227459.3.peg.521"/>
<keyword evidence="1" id="KW-0472">Membrane</keyword>
<name>M0HP95_HALGM</name>
<accession>M0HP95</accession>
<evidence type="ECO:0000313" key="3">
    <source>
        <dbReference type="Proteomes" id="UP000011571"/>
    </source>
</evidence>
<comment type="caution">
    <text evidence="2">The sequence shown here is derived from an EMBL/GenBank/DDBJ whole genome shotgun (WGS) entry which is preliminary data.</text>
</comment>
<proteinExistence type="predicted"/>
<keyword evidence="1" id="KW-0812">Transmembrane</keyword>
<protein>
    <submittedName>
        <fullName evidence="2">Uncharacterized protein</fullName>
    </submittedName>
</protein>
<dbReference type="RefSeq" id="WP_004972440.1">
    <property type="nucleotide sequence ID" value="NZ_AOLJ01000007.1"/>
</dbReference>
<sequence length="91" mass="9776">MSDDQQNPLERGAAVLGSVLAGAALYLKSFLTLDPAFLLSGDWYGIASLFTRFIGPELLPALPWNALFFAAALGMLAVSLFKLRSSRNATK</sequence>